<dbReference type="GO" id="GO:0005634">
    <property type="term" value="C:nucleus"/>
    <property type="evidence" value="ECO:0007669"/>
    <property type="project" value="TreeGrafter"/>
</dbReference>
<dbReference type="GO" id="GO:0000956">
    <property type="term" value="P:nuclear-transcribed mRNA catabolic process"/>
    <property type="evidence" value="ECO:0007669"/>
    <property type="project" value="TreeGrafter"/>
</dbReference>
<dbReference type="Gene3D" id="1.25.40.1050">
    <property type="match status" value="1"/>
</dbReference>
<reference evidence="2" key="1">
    <citation type="submission" date="2021-02" db="EMBL/GenBank/DDBJ databases">
        <authorList>
            <person name="Nowell W R."/>
        </authorList>
    </citation>
    <scope>NUCLEOTIDE SEQUENCE</scope>
</reference>
<dbReference type="Pfam" id="PF17846">
    <property type="entry name" value="XRN_M"/>
    <property type="match status" value="1"/>
</dbReference>
<sequence length="65" mass="7572">VLPPTSCSLLPTILQPLMTDRGSPLLNFYPEHFKLDQNEKKRDWESVVLLPFIDEELLLNTITKY</sequence>
<dbReference type="EMBL" id="CAJOBJ010104594">
    <property type="protein sequence ID" value="CAF4603255.1"/>
    <property type="molecule type" value="Genomic_DNA"/>
</dbReference>
<feature type="non-terminal residue" evidence="2">
    <location>
        <position position="65"/>
    </location>
</feature>
<evidence type="ECO:0000313" key="3">
    <source>
        <dbReference type="EMBL" id="CAF4603255.1"/>
    </source>
</evidence>
<dbReference type="GO" id="GO:0003723">
    <property type="term" value="F:RNA binding"/>
    <property type="evidence" value="ECO:0007669"/>
    <property type="project" value="TreeGrafter"/>
</dbReference>
<proteinExistence type="predicted"/>
<dbReference type="EMBL" id="CAJOBH010059436">
    <property type="protein sequence ID" value="CAF4417301.1"/>
    <property type="molecule type" value="Genomic_DNA"/>
</dbReference>
<feature type="domain" description="Xrn1 helical" evidence="1">
    <location>
        <begin position="1"/>
        <end position="64"/>
    </location>
</feature>
<dbReference type="Proteomes" id="UP000681967">
    <property type="component" value="Unassembled WGS sequence"/>
</dbReference>
<dbReference type="AlphaFoldDB" id="A0A8S2VTG3"/>
<organism evidence="2 4">
    <name type="scientific">Rotaria magnacalcarata</name>
    <dbReference type="NCBI Taxonomy" id="392030"/>
    <lineage>
        <taxon>Eukaryota</taxon>
        <taxon>Metazoa</taxon>
        <taxon>Spiralia</taxon>
        <taxon>Gnathifera</taxon>
        <taxon>Rotifera</taxon>
        <taxon>Eurotatoria</taxon>
        <taxon>Bdelloidea</taxon>
        <taxon>Philodinida</taxon>
        <taxon>Philodinidae</taxon>
        <taxon>Rotaria</taxon>
    </lineage>
</organism>
<comment type="caution">
    <text evidence="2">The sequence shown here is derived from an EMBL/GenBank/DDBJ whole genome shotgun (WGS) entry which is preliminary data.</text>
</comment>
<dbReference type="InterPro" id="IPR027073">
    <property type="entry name" value="5_3_exoribonuclease"/>
</dbReference>
<evidence type="ECO:0000259" key="1">
    <source>
        <dbReference type="Pfam" id="PF17846"/>
    </source>
</evidence>
<accession>A0A8S2VTG3</accession>
<evidence type="ECO:0000313" key="4">
    <source>
        <dbReference type="Proteomes" id="UP000681967"/>
    </source>
</evidence>
<dbReference type="Proteomes" id="UP000681720">
    <property type="component" value="Unassembled WGS sequence"/>
</dbReference>
<feature type="non-terminal residue" evidence="2">
    <location>
        <position position="1"/>
    </location>
</feature>
<dbReference type="GO" id="GO:0004534">
    <property type="term" value="F:5'-3' RNA exonuclease activity"/>
    <property type="evidence" value="ECO:0007669"/>
    <property type="project" value="TreeGrafter"/>
</dbReference>
<dbReference type="PANTHER" id="PTHR12341:SF7">
    <property type="entry name" value="5'-3' EXORIBONUCLEASE 1"/>
    <property type="match status" value="1"/>
</dbReference>
<dbReference type="InterPro" id="IPR041412">
    <property type="entry name" value="Xrn1_helical"/>
</dbReference>
<gene>
    <name evidence="2" type="ORF">BYL167_LOCUS32288</name>
    <name evidence="3" type="ORF">GIL414_LOCUS39019</name>
</gene>
<dbReference type="PANTHER" id="PTHR12341">
    <property type="entry name" value="5'-&gt;3' EXORIBONUCLEASE"/>
    <property type="match status" value="1"/>
</dbReference>
<name>A0A8S2VTG3_9BILA</name>
<evidence type="ECO:0000313" key="2">
    <source>
        <dbReference type="EMBL" id="CAF4417301.1"/>
    </source>
</evidence>
<protein>
    <recommendedName>
        <fullName evidence="1">Xrn1 helical domain-containing protein</fullName>
    </recommendedName>
</protein>